<keyword evidence="2" id="KW-0328">Glycosyltransferase</keyword>
<accession>A0A318SYU0</accession>
<comment type="caution">
    <text evidence="5">The sequence shown here is derived from an EMBL/GenBank/DDBJ whole genome shotgun (WGS) entry which is preliminary data.</text>
</comment>
<evidence type="ECO:0000256" key="2">
    <source>
        <dbReference type="ARBA" id="ARBA00022676"/>
    </source>
</evidence>
<feature type="domain" description="Glycosyltransferase 2-like" evidence="4">
    <location>
        <begin position="9"/>
        <end position="136"/>
    </location>
</feature>
<dbReference type="SUPFAM" id="SSF53448">
    <property type="entry name" value="Nucleotide-diphospho-sugar transferases"/>
    <property type="match status" value="1"/>
</dbReference>
<evidence type="ECO:0000256" key="3">
    <source>
        <dbReference type="ARBA" id="ARBA00022679"/>
    </source>
</evidence>
<dbReference type="InterPro" id="IPR029044">
    <property type="entry name" value="Nucleotide-diphossugar_trans"/>
</dbReference>
<name>A0A318SYU0_9HYPH</name>
<sequence>MQIGYVCTNFNNSAVTEQAVKTLRANKGHDVHAVIVDNASSAEEAEKLRQLEGPGVTTICLAENLGYFRGLNVGIRHLREIRPDVEWMVVGNNDLEFPEDFVGSLERLAEELRIHPVISPDIVTGDGEHQNPHVISHISKMREVFYDLYYSNYHIGMFVQMAAKKLRRISDRSDELEWQTARHIYQGHGSVYLLGPRFFELFEELWAPTFMMSEEYFLSKQLSDVGEKIYYDPRLTIRHLWHASLDQLPSKRRWEMARDAHREYRKYVKIIG</sequence>
<dbReference type="RefSeq" id="WP_110752502.1">
    <property type="nucleotide sequence ID" value="NZ_QJTF01000014.1"/>
</dbReference>
<organism evidence="5 6">
    <name type="scientific">Phyllobacterium leguminum</name>
    <dbReference type="NCBI Taxonomy" id="314237"/>
    <lineage>
        <taxon>Bacteria</taxon>
        <taxon>Pseudomonadati</taxon>
        <taxon>Pseudomonadota</taxon>
        <taxon>Alphaproteobacteria</taxon>
        <taxon>Hyphomicrobiales</taxon>
        <taxon>Phyllobacteriaceae</taxon>
        <taxon>Phyllobacterium</taxon>
    </lineage>
</organism>
<dbReference type="PANTHER" id="PTHR43179:SF12">
    <property type="entry name" value="GALACTOFURANOSYLTRANSFERASE GLFT2"/>
    <property type="match status" value="1"/>
</dbReference>
<dbReference type="PANTHER" id="PTHR43179">
    <property type="entry name" value="RHAMNOSYLTRANSFERASE WBBL"/>
    <property type="match status" value="1"/>
</dbReference>
<dbReference type="AlphaFoldDB" id="A0A318SYU0"/>
<dbReference type="InterPro" id="IPR001173">
    <property type="entry name" value="Glyco_trans_2-like"/>
</dbReference>
<gene>
    <name evidence="5" type="ORF">C7477_11423</name>
</gene>
<dbReference type="Pfam" id="PF00535">
    <property type="entry name" value="Glycos_transf_2"/>
    <property type="match status" value="1"/>
</dbReference>
<dbReference type="EMBL" id="QJTF01000014">
    <property type="protein sequence ID" value="PYE87288.1"/>
    <property type="molecule type" value="Genomic_DNA"/>
</dbReference>
<keyword evidence="3 5" id="KW-0808">Transferase</keyword>
<evidence type="ECO:0000256" key="1">
    <source>
        <dbReference type="ARBA" id="ARBA00006739"/>
    </source>
</evidence>
<evidence type="ECO:0000259" key="4">
    <source>
        <dbReference type="Pfam" id="PF00535"/>
    </source>
</evidence>
<reference evidence="5 6" key="1">
    <citation type="submission" date="2018-06" db="EMBL/GenBank/DDBJ databases">
        <title>Genomic Encyclopedia of Type Strains, Phase III (KMG-III): the genomes of soil and plant-associated and newly described type strains.</title>
        <authorList>
            <person name="Whitman W."/>
        </authorList>
    </citation>
    <scope>NUCLEOTIDE SEQUENCE [LARGE SCALE GENOMIC DNA]</scope>
    <source>
        <strain evidence="5 6">ORS 1419</strain>
    </source>
</reference>
<dbReference type="GO" id="GO:0016757">
    <property type="term" value="F:glycosyltransferase activity"/>
    <property type="evidence" value="ECO:0007669"/>
    <property type="project" value="UniProtKB-KW"/>
</dbReference>
<keyword evidence="6" id="KW-1185">Reference proteome</keyword>
<comment type="similarity">
    <text evidence="1">Belongs to the glycosyltransferase 2 family.</text>
</comment>
<evidence type="ECO:0000313" key="6">
    <source>
        <dbReference type="Proteomes" id="UP000247454"/>
    </source>
</evidence>
<dbReference type="Gene3D" id="3.90.550.10">
    <property type="entry name" value="Spore Coat Polysaccharide Biosynthesis Protein SpsA, Chain A"/>
    <property type="match status" value="1"/>
</dbReference>
<evidence type="ECO:0000313" key="5">
    <source>
        <dbReference type="EMBL" id="PYE87288.1"/>
    </source>
</evidence>
<protein>
    <submittedName>
        <fullName evidence="5">GT2 family glycosyltransferase</fullName>
    </submittedName>
</protein>
<proteinExistence type="inferred from homology"/>
<dbReference type="OrthoDB" id="9771846at2"/>
<dbReference type="Proteomes" id="UP000247454">
    <property type="component" value="Unassembled WGS sequence"/>
</dbReference>